<keyword evidence="3 11" id="KW-0328">Glycosyltransferase</keyword>
<dbReference type="HOGENOM" id="CLU_019200_0_2_9"/>
<keyword evidence="9" id="KW-0732">Signal</keyword>
<evidence type="ECO:0000256" key="1">
    <source>
        <dbReference type="ARBA" id="ARBA00004651"/>
    </source>
</evidence>
<proteinExistence type="predicted"/>
<gene>
    <name evidence="11" type="ORF">GCWU000321_01126</name>
</gene>
<feature type="domain" description="Glycosyltransferase RgtA/B/C/D-like" evidence="10">
    <location>
        <begin position="66"/>
        <end position="226"/>
    </location>
</feature>
<feature type="transmembrane region" description="Helical" evidence="8">
    <location>
        <begin position="141"/>
        <end position="158"/>
    </location>
</feature>
<evidence type="ECO:0000256" key="6">
    <source>
        <dbReference type="ARBA" id="ARBA00022989"/>
    </source>
</evidence>
<evidence type="ECO:0000256" key="3">
    <source>
        <dbReference type="ARBA" id="ARBA00022676"/>
    </source>
</evidence>
<evidence type="ECO:0000256" key="9">
    <source>
        <dbReference type="SAM" id="SignalP"/>
    </source>
</evidence>
<keyword evidence="6 8" id="KW-1133">Transmembrane helix</keyword>
<dbReference type="PANTHER" id="PTHR33908:SF3">
    <property type="entry name" value="UNDECAPRENYL PHOSPHATE-ALPHA-4-AMINO-4-DEOXY-L-ARABINOSE ARABINOSYL TRANSFERASE"/>
    <property type="match status" value="1"/>
</dbReference>
<feature type="transmembrane region" description="Helical" evidence="8">
    <location>
        <begin position="164"/>
        <end position="197"/>
    </location>
</feature>
<feature type="chain" id="PRO_5002999351" evidence="9">
    <location>
        <begin position="32"/>
        <end position="501"/>
    </location>
</feature>
<evidence type="ECO:0000256" key="7">
    <source>
        <dbReference type="ARBA" id="ARBA00023136"/>
    </source>
</evidence>
<dbReference type="Pfam" id="PF13231">
    <property type="entry name" value="PMT_2"/>
    <property type="match status" value="1"/>
</dbReference>
<accession>C9LNK3</accession>
<reference evidence="11" key="1">
    <citation type="submission" date="2009-09" db="EMBL/GenBank/DDBJ databases">
        <authorList>
            <person name="Weinstock G."/>
            <person name="Sodergren E."/>
            <person name="Clifton S."/>
            <person name="Fulton L."/>
            <person name="Fulton B."/>
            <person name="Courtney L."/>
            <person name="Fronick C."/>
            <person name="Harrison M."/>
            <person name="Strong C."/>
            <person name="Farmer C."/>
            <person name="Delahaunty K."/>
            <person name="Markovic C."/>
            <person name="Hall O."/>
            <person name="Minx P."/>
            <person name="Tomlinson C."/>
            <person name="Mitreva M."/>
            <person name="Nelson J."/>
            <person name="Hou S."/>
            <person name="Wollam A."/>
            <person name="Pepin K.H."/>
            <person name="Johnson M."/>
            <person name="Bhonagiri V."/>
            <person name="Nash W.E."/>
            <person name="Warren W."/>
            <person name="Chinwalla A."/>
            <person name="Mardis E.R."/>
            <person name="Wilson R.K."/>
        </authorList>
    </citation>
    <scope>NUCLEOTIDE SEQUENCE [LARGE SCALE GENOMIC DNA]</scope>
    <source>
        <strain evidence="11">DSM 15470</strain>
    </source>
</reference>
<organism evidence="11 12">
    <name type="scientific">Dialister invisus DSM 15470</name>
    <dbReference type="NCBI Taxonomy" id="592028"/>
    <lineage>
        <taxon>Bacteria</taxon>
        <taxon>Bacillati</taxon>
        <taxon>Bacillota</taxon>
        <taxon>Negativicutes</taxon>
        <taxon>Veillonellales</taxon>
        <taxon>Veillonellaceae</taxon>
        <taxon>Dialister</taxon>
    </lineage>
</organism>
<dbReference type="GeneID" id="78277785"/>
<dbReference type="InterPro" id="IPR050297">
    <property type="entry name" value="LipidA_mod_glycosyltrf_83"/>
</dbReference>
<dbReference type="eggNOG" id="COG1807">
    <property type="taxonomic scope" value="Bacteria"/>
</dbReference>
<dbReference type="GO" id="GO:0010041">
    <property type="term" value="P:response to iron(III) ion"/>
    <property type="evidence" value="ECO:0007669"/>
    <property type="project" value="TreeGrafter"/>
</dbReference>
<comment type="caution">
    <text evidence="11">The sequence shown here is derived from an EMBL/GenBank/DDBJ whole genome shotgun (WGS) entry which is preliminary data.</text>
</comment>
<dbReference type="AlphaFoldDB" id="C9LNK3"/>
<keyword evidence="7 8" id="KW-0472">Membrane</keyword>
<feature type="transmembrane region" description="Helical" evidence="8">
    <location>
        <begin position="259"/>
        <end position="281"/>
    </location>
</feature>
<dbReference type="RefSeq" id="WP_007070072.1">
    <property type="nucleotide sequence ID" value="NZ_GG698602.1"/>
</dbReference>
<comment type="subcellular location">
    <subcellularLocation>
        <location evidence="1">Cell membrane</location>
        <topology evidence="1">Multi-pass membrane protein</topology>
    </subcellularLocation>
</comment>
<feature type="transmembrane region" description="Helical" evidence="8">
    <location>
        <begin position="323"/>
        <end position="342"/>
    </location>
</feature>
<protein>
    <submittedName>
        <fullName evidence="11">Dolichyl-phosphate-mannose-protein mannosyltransferase</fullName>
        <ecNumber evidence="11">2.4.1.109</ecNumber>
    </submittedName>
</protein>
<evidence type="ECO:0000259" key="10">
    <source>
        <dbReference type="Pfam" id="PF13231"/>
    </source>
</evidence>
<evidence type="ECO:0000313" key="11">
    <source>
        <dbReference type="EMBL" id="EEW97139.1"/>
    </source>
</evidence>
<name>C9LNK3_9FIRM</name>
<keyword evidence="4 11" id="KW-0808">Transferase</keyword>
<feature type="transmembrane region" description="Helical" evidence="8">
    <location>
        <begin position="301"/>
        <end position="317"/>
    </location>
</feature>
<evidence type="ECO:0000313" key="12">
    <source>
        <dbReference type="Proteomes" id="UP000004736"/>
    </source>
</evidence>
<dbReference type="GO" id="GO:0004169">
    <property type="term" value="F:dolichyl-phosphate-mannose-protein mannosyltransferase activity"/>
    <property type="evidence" value="ECO:0007669"/>
    <property type="project" value="UniProtKB-EC"/>
</dbReference>
<dbReference type="GO" id="GO:0009103">
    <property type="term" value="P:lipopolysaccharide biosynthetic process"/>
    <property type="evidence" value="ECO:0007669"/>
    <property type="project" value="UniProtKB-ARBA"/>
</dbReference>
<dbReference type="InterPro" id="IPR038731">
    <property type="entry name" value="RgtA/B/C-like"/>
</dbReference>
<feature type="transmembrane region" description="Helical" evidence="8">
    <location>
        <begin position="354"/>
        <end position="371"/>
    </location>
</feature>
<dbReference type="STRING" id="592028.GCWU000321_01126"/>
<keyword evidence="12" id="KW-1185">Reference proteome</keyword>
<evidence type="ECO:0000256" key="2">
    <source>
        <dbReference type="ARBA" id="ARBA00022475"/>
    </source>
</evidence>
<evidence type="ECO:0000256" key="8">
    <source>
        <dbReference type="SAM" id="Phobius"/>
    </source>
</evidence>
<feature type="signal peptide" evidence="9">
    <location>
        <begin position="1"/>
        <end position="31"/>
    </location>
</feature>
<keyword evidence="2" id="KW-1003">Cell membrane</keyword>
<evidence type="ECO:0000256" key="4">
    <source>
        <dbReference type="ARBA" id="ARBA00022679"/>
    </source>
</evidence>
<dbReference type="EMBL" id="ACIM02000001">
    <property type="protein sequence ID" value="EEW97139.1"/>
    <property type="molecule type" value="Genomic_DNA"/>
</dbReference>
<feature type="transmembrane region" description="Helical" evidence="8">
    <location>
        <begin position="209"/>
        <end position="226"/>
    </location>
</feature>
<sequence length="501" mass="57085">MKSMKEKMKSHPYLFLAAIFVLLFLAGNELAAVTDTAESNYALTAREMVLSGDWMSPRIYGHYWYDKPIFFYWELALSFAAFGFNEFAARLPSAVFGVASVLYTFWFSSKVYDRKTGWTAALILGTSLEFWLLSKAVVTDAALFFFMSVSIASFYLGYREDRKYYFLCYAAAALAVLTKGPIGLALPGLSAILFLLWRRDLREMLHVRLISGMVLFLLLCAPWYIYMTVYHGTDFLLNFFGVHNYLRATVAEHQSTAHWWFYIAMYFAGFFPWSFFMLPALFRKRKEHGLSFAQADTATQFLLVWGVTVLLVFQLIATKYTTYTFPSLFAFAILTAKLLAGYDMAVGRKALMTGAVYTLLVLTVVPVLTYMRSGKGPGTALASMDTGNKIIVYENKYRTSTVFYSGKIIYRLASADEIDRLKPGTLSWNAKNVMPFYSEEKLKDNKDGYFIVVSPCTEMGDTEIIEVKGSASDENSDYRRGRIYRFPFDWAAILRDSYHIG</sequence>
<evidence type="ECO:0000256" key="5">
    <source>
        <dbReference type="ARBA" id="ARBA00022692"/>
    </source>
</evidence>
<dbReference type="PANTHER" id="PTHR33908">
    <property type="entry name" value="MANNOSYLTRANSFERASE YKCB-RELATED"/>
    <property type="match status" value="1"/>
</dbReference>
<dbReference type="OrthoDB" id="9775035at2"/>
<dbReference type="Proteomes" id="UP000004736">
    <property type="component" value="Unassembled WGS sequence"/>
</dbReference>
<dbReference type="EC" id="2.4.1.109" evidence="11"/>
<keyword evidence="5 8" id="KW-0812">Transmembrane</keyword>
<dbReference type="GO" id="GO:0016763">
    <property type="term" value="F:pentosyltransferase activity"/>
    <property type="evidence" value="ECO:0007669"/>
    <property type="project" value="TreeGrafter"/>
</dbReference>
<dbReference type="GO" id="GO:0005886">
    <property type="term" value="C:plasma membrane"/>
    <property type="evidence" value="ECO:0007669"/>
    <property type="project" value="UniProtKB-SubCell"/>
</dbReference>
<feature type="transmembrane region" description="Helical" evidence="8">
    <location>
        <begin position="94"/>
        <end position="112"/>
    </location>
</feature>